<evidence type="ECO:0000313" key="2">
    <source>
        <dbReference type="EMBL" id="BCJ93532.1"/>
    </source>
</evidence>
<evidence type="ECO:0000313" key="3">
    <source>
        <dbReference type="Proteomes" id="UP000515561"/>
    </source>
</evidence>
<evidence type="ECO:0000259" key="1">
    <source>
        <dbReference type="Pfam" id="PF03432"/>
    </source>
</evidence>
<dbReference type="RefSeq" id="WP_184090868.1">
    <property type="nucleotide sequence ID" value="NZ_AP023367.1"/>
</dbReference>
<dbReference type="AlphaFoldDB" id="A0A6S6R200"/>
<dbReference type="KEGG" id="acel:acsn021_11010"/>
<dbReference type="EMBL" id="AP023367">
    <property type="protein sequence ID" value="BCJ93532.1"/>
    <property type="molecule type" value="Genomic_DNA"/>
</dbReference>
<gene>
    <name evidence="2" type="ORF">acsn021_11010</name>
</gene>
<sequence>MAIVKIVNRNEKRKGEKITYKTLGSVKRLLNYILRLDKTEEHLKDGIYCNPNTAYEEFVLTKAMHGKLPPPNNDSEEVIHIVQSFKVEEVTPELAKKIADELLEFKLFEGFQVVYATHTDAKHIHTHFAINSVNYENGKRWHISKHELQTIKDKSNELCRKYNLSVLPKMDKNRLQIDPAGNRLHAQITNGEYIAIKEGRSWKAEILHAGMAVKKIAKSQDEFIEIMDSLGYKVRWEDTRKDITFTNADGKKINSDKLGFPARNYTPLTKEALEKQFAINRQVAENNNITVLKEQEHLRTSILKLAKTLSHESNPYPFQNTPKLQAIGNLEGQALKDKIKEAEKGKGLDWERE</sequence>
<proteinExistence type="predicted"/>
<reference evidence="2 3" key="1">
    <citation type="journal article" date="2016" name="Int. J. Syst. Evol. Microbiol.">
        <title>Descriptions of Anaerotaenia torta gen. nov., sp. nov. and Anaerocolumna cellulosilytica gen. nov., sp. nov. isolated from a methanogenic reactor of cattle waste.</title>
        <authorList>
            <person name="Uek A."/>
            <person name="Ohtaki Y."/>
            <person name="Kaku N."/>
            <person name="Ueki K."/>
        </authorList>
    </citation>
    <scope>NUCLEOTIDE SEQUENCE [LARGE SCALE GENOMIC DNA]</scope>
    <source>
        <strain evidence="2 3">SN021</strain>
    </source>
</reference>
<protein>
    <recommendedName>
        <fullName evidence="1">MobA/VirD2-like nuclease domain-containing protein</fullName>
    </recommendedName>
</protein>
<dbReference type="Proteomes" id="UP000515561">
    <property type="component" value="Chromosome"/>
</dbReference>
<feature type="domain" description="MobA/VirD2-like nuclease" evidence="1">
    <location>
        <begin position="32"/>
        <end position="164"/>
    </location>
</feature>
<dbReference type="Pfam" id="PF03432">
    <property type="entry name" value="Relaxase"/>
    <property type="match status" value="1"/>
</dbReference>
<name>A0A6S6R200_9FIRM</name>
<keyword evidence="3" id="KW-1185">Reference proteome</keyword>
<accession>A0A6S6R200</accession>
<organism evidence="2 3">
    <name type="scientific">Anaerocolumna cellulosilytica</name>
    <dbReference type="NCBI Taxonomy" id="433286"/>
    <lineage>
        <taxon>Bacteria</taxon>
        <taxon>Bacillati</taxon>
        <taxon>Bacillota</taxon>
        <taxon>Clostridia</taxon>
        <taxon>Lachnospirales</taxon>
        <taxon>Lachnospiraceae</taxon>
        <taxon>Anaerocolumna</taxon>
    </lineage>
</organism>
<dbReference type="InterPro" id="IPR005094">
    <property type="entry name" value="Endonuclease_MobA/VirD2"/>
</dbReference>